<keyword evidence="3" id="KW-0067">ATP-binding</keyword>
<dbReference type="Pfam" id="PF12399">
    <property type="entry name" value="BCA_ABC_TP_C"/>
    <property type="match status" value="1"/>
</dbReference>
<dbReference type="PROSITE" id="PS50893">
    <property type="entry name" value="ABC_TRANSPORTER_2"/>
    <property type="match status" value="1"/>
</dbReference>
<dbReference type="InterPro" id="IPR027417">
    <property type="entry name" value="P-loop_NTPase"/>
</dbReference>
<gene>
    <name evidence="6" type="ORF">DP939_39525</name>
</gene>
<feature type="domain" description="ABC transporter" evidence="5">
    <location>
        <begin position="2"/>
        <end position="249"/>
    </location>
</feature>
<dbReference type="InterPro" id="IPR017871">
    <property type="entry name" value="ABC_transporter-like_CS"/>
</dbReference>
<evidence type="ECO:0000256" key="1">
    <source>
        <dbReference type="ARBA" id="ARBA00022448"/>
    </source>
</evidence>
<dbReference type="GO" id="GO:0016887">
    <property type="term" value="F:ATP hydrolysis activity"/>
    <property type="evidence" value="ECO:0007669"/>
    <property type="project" value="InterPro"/>
</dbReference>
<keyword evidence="1" id="KW-0813">Transport</keyword>
<keyword evidence="7" id="KW-1185">Reference proteome</keyword>
<dbReference type="GO" id="GO:0005524">
    <property type="term" value="F:ATP binding"/>
    <property type="evidence" value="ECO:0007669"/>
    <property type="project" value="UniProtKB-KW"/>
</dbReference>
<evidence type="ECO:0000259" key="5">
    <source>
        <dbReference type="PROSITE" id="PS50893"/>
    </source>
</evidence>
<keyword evidence="2" id="KW-0547">Nucleotide-binding</keyword>
<dbReference type="PROSITE" id="PS00211">
    <property type="entry name" value="ABC_TRANSPORTER_1"/>
    <property type="match status" value="1"/>
</dbReference>
<dbReference type="RefSeq" id="WP_113985962.1">
    <property type="nucleotide sequence ID" value="NZ_QMEY01000030.1"/>
</dbReference>
<dbReference type="AlphaFoldDB" id="A0A366LLJ8"/>
<evidence type="ECO:0000256" key="2">
    <source>
        <dbReference type="ARBA" id="ARBA00022741"/>
    </source>
</evidence>
<dbReference type="InterPro" id="IPR003593">
    <property type="entry name" value="AAA+_ATPase"/>
</dbReference>
<evidence type="ECO:0000256" key="3">
    <source>
        <dbReference type="ARBA" id="ARBA00022840"/>
    </source>
</evidence>
<dbReference type="GO" id="GO:0005886">
    <property type="term" value="C:plasma membrane"/>
    <property type="evidence" value="ECO:0007669"/>
    <property type="project" value="TreeGrafter"/>
</dbReference>
<proteinExistence type="predicted"/>
<reference evidence="6 7" key="1">
    <citation type="submission" date="2018-06" db="EMBL/GenBank/DDBJ databases">
        <title>Sphaerisporangium craniellae sp. nov., isolated from a marine sponge in the South China Sea.</title>
        <authorList>
            <person name="Li L."/>
        </authorList>
    </citation>
    <scope>NUCLEOTIDE SEQUENCE [LARGE SCALE GENOMIC DNA]</scope>
    <source>
        <strain evidence="6 7">LHW63015</strain>
    </source>
</reference>
<accession>A0A366LLJ8</accession>
<comment type="caution">
    <text evidence="6">The sequence shown here is derived from an EMBL/GenBank/DDBJ whole genome shotgun (WGS) entry which is preliminary data.</text>
</comment>
<evidence type="ECO:0000256" key="4">
    <source>
        <dbReference type="SAM" id="MobiDB-lite"/>
    </source>
</evidence>
<organism evidence="6 7">
    <name type="scientific">Spongiactinospora rosea</name>
    <dbReference type="NCBI Taxonomy" id="2248750"/>
    <lineage>
        <taxon>Bacteria</taxon>
        <taxon>Bacillati</taxon>
        <taxon>Actinomycetota</taxon>
        <taxon>Actinomycetes</taxon>
        <taxon>Streptosporangiales</taxon>
        <taxon>Streptosporangiaceae</taxon>
        <taxon>Spongiactinospora</taxon>
    </lineage>
</organism>
<feature type="region of interest" description="Disordered" evidence="4">
    <location>
        <begin position="246"/>
        <end position="266"/>
    </location>
</feature>
<sequence length="266" mass="29236">MLEITRLNVRFGGAHVLRDVSVAVTHGQIHGLIGPNGSGKTTLLNAISGFVDCTGTITLDGRRLNGLAAHRRVGKGLGRTFQNPKAPDDMTVADLLRLGEHQTRTLQWHTVAFRPWKAAHQRHMFAKRCEQALTSLGLSPDLLERELGTIASGDLKMIDIARALMVRPRLLVLDEPTSGMNDHEIELLRTRLEWLRESGLSVLIVEHNVRVVTDICDRITVLSGGGILAEGSPREVFQRPDVIDAYLGEDEGKSPESPPASLEDTR</sequence>
<dbReference type="Pfam" id="PF00005">
    <property type="entry name" value="ABC_tran"/>
    <property type="match status" value="1"/>
</dbReference>
<dbReference type="InterPro" id="IPR051120">
    <property type="entry name" value="ABC_AA/LPS_Transport"/>
</dbReference>
<dbReference type="SUPFAM" id="SSF52540">
    <property type="entry name" value="P-loop containing nucleoside triphosphate hydrolases"/>
    <property type="match status" value="1"/>
</dbReference>
<dbReference type="OrthoDB" id="5179231at2"/>
<evidence type="ECO:0000313" key="7">
    <source>
        <dbReference type="Proteomes" id="UP000253303"/>
    </source>
</evidence>
<dbReference type="Gene3D" id="3.40.50.300">
    <property type="entry name" value="P-loop containing nucleotide triphosphate hydrolases"/>
    <property type="match status" value="1"/>
</dbReference>
<dbReference type="SMART" id="SM00382">
    <property type="entry name" value="AAA"/>
    <property type="match status" value="1"/>
</dbReference>
<dbReference type="Proteomes" id="UP000253303">
    <property type="component" value="Unassembled WGS sequence"/>
</dbReference>
<dbReference type="PANTHER" id="PTHR45772">
    <property type="entry name" value="CONSERVED COMPONENT OF ABC TRANSPORTER FOR NATURAL AMINO ACIDS-RELATED"/>
    <property type="match status" value="1"/>
</dbReference>
<name>A0A366LLJ8_9ACTN</name>
<dbReference type="EMBL" id="QMEY01000030">
    <property type="protein sequence ID" value="RBQ14697.1"/>
    <property type="molecule type" value="Genomic_DNA"/>
</dbReference>
<evidence type="ECO:0000313" key="6">
    <source>
        <dbReference type="EMBL" id="RBQ14697.1"/>
    </source>
</evidence>
<protein>
    <recommendedName>
        <fullName evidence="5">ABC transporter domain-containing protein</fullName>
    </recommendedName>
</protein>
<dbReference type="InterPro" id="IPR003439">
    <property type="entry name" value="ABC_transporter-like_ATP-bd"/>
</dbReference>
<dbReference type="InterPro" id="IPR032823">
    <property type="entry name" value="BCA_ABC_TP_C"/>
</dbReference>